<dbReference type="RefSeq" id="WP_271334119.1">
    <property type="nucleotide sequence ID" value="NZ_JAMZNK010000002.1"/>
</dbReference>
<evidence type="ECO:0000256" key="2">
    <source>
        <dbReference type="SAM" id="SignalP"/>
    </source>
</evidence>
<dbReference type="Gene3D" id="1.20.58.1690">
    <property type="match status" value="1"/>
</dbReference>
<keyword evidence="1" id="KW-0175">Coiled coil</keyword>
<evidence type="ECO:0000259" key="3">
    <source>
        <dbReference type="SMART" id="SM01324"/>
    </source>
</evidence>
<feature type="chain" id="PRO_5045171397" evidence="2">
    <location>
        <begin position="20"/>
        <end position="237"/>
    </location>
</feature>
<sequence length="237" mass="27806">MRQLQIVLAILVFSSTAQAQLIKNCATCLSKNIKPEQIENLSIDELRFLSNDLYARKGYRFKTGDIDSYYSNMNWYRSLDNNDKIVLITIEKQNIQMFQQKIAALKAERDKLINELKAFKSFVLSNDKTILKNRYSFSTQNEQYKNITEALTKINLEDMNWSKNRGLYSVTIDNGDYVMAYELKIDKNNITIQYSSRGGTEIGESIYPSEFSDEYSFWWEFEWQKDKLKFIKMNVAG</sequence>
<feature type="signal peptide" evidence="2">
    <location>
        <begin position="1"/>
        <end position="19"/>
    </location>
</feature>
<feature type="coiled-coil region" evidence="1">
    <location>
        <begin position="88"/>
        <end position="115"/>
    </location>
</feature>
<reference evidence="4 5" key="1">
    <citation type="journal article" date="2023" name="Chemosphere">
        <title>Whole genome analysis of Flavobacterium aziz-sancarii sp. nov., isolated from Ardley Island (Antarctica), revealed a rich resistome and bioremediation potential.</title>
        <authorList>
            <person name="Otur C."/>
            <person name="Okay S."/>
            <person name="Kurt-Kizildogan A."/>
        </authorList>
    </citation>
    <scope>NUCLEOTIDE SEQUENCE [LARGE SCALE GENOMIC DNA]</scope>
    <source>
        <strain evidence="4 5">AC</strain>
    </source>
</reference>
<dbReference type="Proteomes" id="UP001212170">
    <property type="component" value="Unassembled WGS sequence"/>
</dbReference>
<keyword evidence="2" id="KW-0732">Signal</keyword>
<dbReference type="InterPro" id="IPR038434">
    <property type="entry name" value="YARHG_sf"/>
</dbReference>
<dbReference type="EMBL" id="JAMZNK010000002">
    <property type="protein sequence ID" value="MDA6068241.1"/>
    <property type="molecule type" value="Genomic_DNA"/>
</dbReference>
<keyword evidence="5" id="KW-1185">Reference proteome</keyword>
<name>A0ABT4W6R1_9FLAO</name>
<dbReference type="SMART" id="SM01324">
    <property type="entry name" value="YARHG"/>
    <property type="match status" value="1"/>
</dbReference>
<comment type="caution">
    <text evidence="4">The sequence shown here is derived from an EMBL/GenBank/DDBJ whole genome shotgun (WGS) entry which is preliminary data.</text>
</comment>
<evidence type="ECO:0000313" key="4">
    <source>
        <dbReference type="EMBL" id="MDA6068241.1"/>
    </source>
</evidence>
<accession>A0ABT4W6R1</accession>
<gene>
    <name evidence="4" type="ORF">NJT12_01290</name>
</gene>
<organism evidence="4 5">
    <name type="scientific">Flavobacterium azizsancarii</name>
    <dbReference type="NCBI Taxonomy" id="2961580"/>
    <lineage>
        <taxon>Bacteria</taxon>
        <taxon>Pseudomonadati</taxon>
        <taxon>Bacteroidota</taxon>
        <taxon>Flavobacteriia</taxon>
        <taxon>Flavobacteriales</taxon>
        <taxon>Flavobacteriaceae</taxon>
        <taxon>Flavobacterium</taxon>
    </lineage>
</organism>
<feature type="domain" description="YARHG" evidence="3">
    <location>
        <begin position="24"/>
        <end position="103"/>
    </location>
</feature>
<dbReference type="InterPro" id="IPR025582">
    <property type="entry name" value="YARHG_dom"/>
</dbReference>
<proteinExistence type="predicted"/>
<evidence type="ECO:0000313" key="5">
    <source>
        <dbReference type="Proteomes" id="UP001212170"/>
    </source>
</evidence>
<protein>
    <submittedName>
        <fullName evidence="4">YARHG domain-containing protein</fullName>
    </submittedName>
</protein>
<evidence type="ECO:0000256" key="1">
    <source>
        <dbReference type="SAM" id="Coils"/>
    </source>
</evidence>
<dbReference type="Pfam" id="PF13308">
    <property type="entry name" value="YARHG"/>
    <property type="match status" value="1"/>
</dbReference>